<evidence type="ECO:0000313" key="2">
    <source>
        <dbReference type="EMBL" id="KAJ8319078.1"/>
    </source>
</evidence>
<evidence type="ECO:0000256" key="1">
    <source>
        <dbReference type="SAM" id="SignalP"/>
    </source>
</evidence>
<dbReference type="Proteomes" id="UP001217089">
    <property type="component" value="Unassembled WGS sequence"/>
</dbReference>
<organism evidence="2 3">
    <name type="scientific">Tegillarca granosa</name>
    <name type="common">Malaysian cockle</name>
    <name type="synonym">Anadara granosa</name>
    <dbReference type="NCBI Taxonomy" id="220873"/>
    <lineage>
        <taxon>Eukaryota</taxon>
        <taxon>Metazoa</taxon>
        <taxon>Spiralia</taxon>
        <taxon>Lophotrochozoa</taxon>
        <taxon>Mollusca</taxon>
        <taxon>Bivalvia</taxon>
        <taxon>Autobranchia</taxon>
        <taxon>Pteriomorphia</taxon>
        <taxon>Arcoida</taxon>
        <taxon>Arcoidea</taxon>
        <taxon>Arcidae</taxon>
        <taxon>Tegillarca</taxon>
    </lineage>
</organism>
<gene>
    <name evidence="2" type="ORF">KUTeg_004169</name>
</gene>
<name>A0ABQ9FTQ3_TEGGR</name>
<feature type="chain" id="PRO_5046027583" description="Saposin B-type domain-containing protein" evidence="1">
    <location>
        <begin position="26"/>
        <end position="131"/>
    </location>
</feature>
<evidence type="ECO:0008006" key="4">
    <source>
        <dbReference type="Google" id="ProtNLM"/>
    </source>
</evidence>
<sequence>MTDIFLNMYMLSVVLLTMVLTICFASEHNADELQLPKGIPRELYCTGCELTIKVMNKELSYHTGGDMSQRIRNVMKQTCDKNPLIYMKLAAEMECDQTDEDIMKHFGKAAKKVDPVHESVVRDGLKLHEEL</sequence>
<accession>A0ABQ9FTQ3</accession>
<proteinExistence type="predicted"/>
<evidence type="ECO:0000313" key="3">
    <source>
        <dbReference type="Proteomes" id="UP001217089"/>
    </source>
</evidence>
<dbReference type="EMBL" id="JARBDR010000214">
    <property type="protein sequence ID" value="KAJ8319078.1"/>
    <property type="molecule type" value="Genomic_DNA"/>
</dbReference>
<feature type="signal peptide" evidence="1">
    <location>
        <begin position="1"/>
        <end position="25"/>
    </location>
</feature>
<keyword evidence="3" id="KW-1185">Reference proteome</keyword>
<keyword evidence="1" id="KW-0732">Signal</keyword>
<protein>
    <recommendedName>
        <fullName evidence="4">Saposin B-type domain-containing protein</fullName>
    </recommendedName>
</protein>
<reference evidence="2 3" key="1">
    <citation type="submission" date="2022-12" db="EMBL/GenBank/DDBJ databases">
        <title>Chromosome-level genome of Tegillarca granosa.</title>
        <authorList>
            <person name="Kim J."/>
        </authorList>
    </citation>
    <scope>NUCLEOTIDE SEQUENCE [LARGE SCALE GENOMIC DNA]</scope>
    <source>
        <strain evidence="2">Teg-2019</strain>
        <tissue evidence="2">Adductor muscle</tissue>
    </source>
</reference>
<comment type="caution">
    <text evidence="2">The sequence shown here is derived from an EMBL/GenBank/DDBJ whole genome shotgun (WGS) entry which is preliminary data.</text>
</comment>